<sequence length="437" mass="48484">MSPFARLGLGAGSTSRRLFLGLSGSSLGIYYASTFRKVHADSDFQSRPQQGNRETYSFKPHVGVHRVDTVFWPANYPAEDVLTSLYVQPMSWSFWSVYDGHVGPQAAWHLEKHLLPNLAESLHTLYSKGVQPHTEAIYSTIKNVFVSLDDEMVKKSAQLLLDQPEGTPIRALAARALQTARAGSCALVAFYDKNVRTLHISLTGDSRALLGRARKAADGKTVYDVQLVSADQNGLNPAEVARLSAEHPGEELFKGSRYMGWGLSRSFGNGVMKWSRELQSWMKERCLGNTPRDTLLTPPYFTAEPEITSTTVEPGDFLVMASDGLWDCLTNEEVVGLVGLWLERNENVSNATPLPEEEQAIERAELPVTLTDSKTHYPYWPTVKKRFVNVDSNVARHLARNALGGADKDLHVALLSTPSPRARHVRDDVSAIVVFFE</sequence>
<dbReference type="PROSITE" id="PS51746">
    <property type="entry name" value="PPM_2"/>
    <property type="match status" value="1"/>
</dbReference>
<dbReference type="InterPro" id="IPR036457">
    <property type="entry name" value="PPM-type-like_dom_sf"/>
</dbReference>
<accession>A0AAD7EBY0</accession>
<protein>
    <submittedName>
        <fullName evidence="2">Protein serine threonine phosphatase 2C</fullName>
    </submittedName>
</protein>
<comment type="caution">
    <text evidence="2">The sequence shown here is derived from an EMBL/GenBank/DDBJ whole genome shotgun (WGS) entry which is preliminary data.</text>
</comment>
<dbReference type="AlphaFoldDB" id="A0AAD7EBY0"/>
<keyword evidence="3" id="KW-1185">Reference proteome</keyword>
<dbReference type="SUPFAM" id="SSF81606">
    <property type="entry name" value="PP2C-like"/>
    <property type="match status" value="1"/>
</dbReference>
<dbReference type="PANTHER" id="PTHR13832">
    <property type="entry name" value="PROTEIN PHOSPHATASE 2C"/>
    <property type="match status" value="1"/>
</dbReference>
<dbReference type="InterPro" id="IPR015655">
    <property type="entry name" value="PP2C"/>
</dbReference>
<dbReference type="CDD" id="cd00143">
    <property type="entry name" value="PP2Cc"/>
    <property type="match status" value="1"/>
</dbReference>
<name>A0AAD7EBY0_9AGAR</name>
<dbReference type="GO" id="GO:0004741">
    <property type="term" value="F:[pyruvate dehydrogenase (acetyl-transferring)]-phosphatase activity"/>
    <property type="evidence" value="ECO:0007669"/>
    <property type="project" value="TreeGrafter"/>
</dbReference>
<dbReference type="InterPro" id="IPR001932">
    <property type="entry name" value="PPM-type_phosphatase-like_dom"/>
</dbReference>
<gene>
    <name evidence="2" type="ORF">DFH08DRAFT_1088050</name>
</gene>
<evidence type="ECO:0000259" key="1">
    <source>
        <dbReference type="PROSITE" id="PS51746"/>
    </source>
</evidence>
<evidence type="ECO:0000313" key="3">
    <source>
        <dbReference type="Proteomes" id="UP001218218"/>
    </source>
</evidence>
<proteinExistence type="predicted"/>
<dbReference type="Proteomes" id="UP001218218">
    <property type="component" value="Unassembled WGS sequence"/>
</dbReference>
<dbReference type="PANTHER" id="PTHR13832:SF792">
    <property type="entry name" value="GM14286P"/>
    <property type="match status" value="1"/>
</dbReference>
<dbReference type="EMBL" id="JARIHO010000078">
    <property type="protein sequence ID" value="KAJ7310611.1"/>
    <property type="molecule type" value="Genomic_DNA"/>
</dbReference>
<dbReference type="Pfam" id="PF00481">
    <property type="entry name" value="PP2C"/>
    <property type="match status" value="1"/>
</dbReference>
<dbReference type="SMART" id="SM00332">
    <property type="entry name" value="PP2Cc"/>
    <property type="match status" value="1"/>
</dbReference>
<dbReference type="Gene3D" id="3.60.40.10">
    <property type="entry name" value="PPM-type phosphatase domain"/>
    <property type="match status" value="1"/>
</dbReference>
<feature type="domain" description="PPM-type phosphatase" evidence="1">
    <location>
        <begin position="75"/>
        <end position="436"/>
    </location>
</feature>
<reference evidence="2" key="1">
    <citation type="submission" date="2023-03" db="EMBL/GenBank/DDBJ databases">
        <title>Massive genome expansion in bonnet fungi (Mycena s.s.) driven by repeated elements and novel gene families across ecological guilds.</title>
        <authorList>
            <consortium name="Lawrence Berkeley National Laboratory"/>
            <person name="Harder C.B."/>
            <person name="Miyauchi S."/>
            <person name="Viragh M."/>
            <person name="Kuo A."/>
            <person name="Thoen E."/>
            <person name="Andreopoulos B."/>
            <person name="Lu D."/>
            <person name="Skrede I."/>
            <person name="Drula E."/>
            <person name="Henrissat B."/>
            <person name="Morin E."/>
            <person name="Kohler A."/>
            <person name="Barry K."/>
            <person name="LaButti K."/>
            <person name="Morin E."/>
            <person name="Salamov A."/>
            <person name="Lipzen A."/>
            <person name="Mereny Z."/>
            <person name="Hegedus B."/>
            <person name="Baldrian P."/>
            <person name="Stursova M."/>
            <person name="Weitz H."/>
            <person name="Taylor A."/>
            <person name="Grigoriev I.V."/>
            <person name="Nagy L.G."/>
            <person name="Martin F."/>
            <person name="Kauserud H."/>
        </authorList>
    </citation>
    <scope>NUCLEOTIDE SEQUENCE</scope>
    <source>
        <strain evidence="2">CBHHK002</strain>
    </source>
</reference>
<dbReference type="GO" id="GO:0005739">
    <property type="term" value="C:mitochondrion"/>
    <property type="evidence" value="ECO:0007669"/>
    <property type="project" value="TreeGrafter"/>
</dbReference>
<evidence type="ECO:0000313" key="2">
    <source>
        <dbReference type="EMBL" id="KAJ7310611.1"/>
    </source>
</evidence>
<organism evidence="2 3">
    <name type="scientific">Mycena albidolilacea</name>
    <dbReference type="NCBI Taxonomy" id="1033008"/>
    <lineage>
        <taxon>Eukaryota</taxon>
        <taxon>Fungi</taxon>
        <taxon>Dikarya</taxon>
        <taxon>Basidiomycota</taxon>
        <taxon>Agaricomycotina</taxon>
        <taxon>Agaricomycetes</taxon>
        <taxon>Agaricomycetidae</taxon>
        <taxon>Agaricales</taxon>
        <taxon>Marasmiineae</taxon>
        <taxon>Mycenaceae</taxon>
        <taxon>Mycena</taxon>
    </lineage>
</organism>